<evidence type="ECO:0000313" key="9">
    <source>
        <dbReference type="RefSeq" id="XP_015268529.1"/>
    </source>
</evidence>
<dbReference type="Proteomes" id="UP000694871">
    <property type="component" value="Unplaced"/>
</dbReference>
<dbReference type="CDD" id="cd19841">
    <property type="entry name" value="Bbox1_TRIM44"/>
    <property type="match status" value="1"/>
</dbReference>
<dbReference type="InterPro" id="IPR051051">
    <property type="entry name" value="E3_ubiq-ligase_TRIM/RNF"/>
</dbReference>
<keyword evidence="3" id="KW-0862">Zinc</keyword>
<sequence length="278" mass="31179">MASADDVEELPPDSTCDACEPDEAPGAVQICQDCGFSFCQLHAEEHSQKYRAHRMTDFVAPGGQGQAGSQDGSGEDRTKEEAHKLERKKCDEHGEDLSLYCKEHEKIICVLCAVSGSHQKHDIITLNDAYEAMKNRDRIDLKMVMLEMVERLKFKCADPKVTQGDMKLCIQQEFDKVRRLVCEEEEKALHLVDLQEALATAHTTEVLAEIDVRMAKLMTEMAELTRQLNTFNELALLKPESTDEESRANSFPLPSPSPSRRDDRHYSDGDLPPANGPC</sequence>
<accession>A0ABM1K492</accession>
<evidence type="ECO:0000256" key="1">
    <source>
        <dbReference type="ARBA" id="ARBA00022723"/>
    </source>
</evidence>
<feature type="coiled-coil region" evidence="5">
    <location>
        <begin position="207"/>
        <end position="234"/>
    </location>
</feature>
<evidence type="ECO:0000313" key="8">
    <source>
        <dbReference type="Proteomes" id="UP000694871"/>
    </source>
</evidence>
<dbReference type="RefSeq" id="XP_015268529.1">
    <property type="nucleotide sequence ID" value="XM_015413043.1"/>
</dbReference>
<feature type="region of interest" description="Disordered" evidence="6">
    <location>
        <begin position="239"/>
        <end position="278"/>
    </location>
</feature>
<feature type="region of interest" description="Disordered" evidence="6">
    <location>
        <begin position="59"/>
        <end position="85"/>
    </location>
</feature>
<gene>
    <name evidence="9" type="primary">TRIM44</name>
</gene>
<evidence type="ECO:0000256" key="4">
    <source>
        <dbReference type="PROSITE-ProRule" id="PRU00024"/>
    </source>
</evidence>
<name>A0ABM1K492_GEKJA</name>
<dbReference type="SUPFAM" id="SSF57845">
    <property type="entry name" value="B-box zinc-binding domain"/>
    <property type="match status" value="1"/>
</dbReference>
<dbReference type="GeneID" id="107111989"/>
<feature type="compositionally biased region" description="Basic and acidic residues" evidence="6">
    <location>
        <begin position="74"/>
        <end position="85"/>
    </location>
</feature>
<evidence type="ECO:0000256" key="6">
    <source>
        <dbReference type="SAM" id="MobiDB-lite"/>
    </source>
</evidence>
<evidence type="ECO:0000256" key="3">
    <source>
        <dbReference type="ARBA" id="ARBA00022833"/>
    </source>
</evidence>
<dbReference type="PROSITE" id="PS50119">
    <property type="entry name" value="ZF_BBOX"/>
    <property type="match status" value="1"/>
</dbReference>
<feature type="compositionally biased region" description="Basic and acidic residues" evidence="6">
    <location>
        <begin position="259"/>
        <end position="268"/>
    </location>
</feature>
<keyword evidence="8" id="KW-1185">Reference proteome</keyword>
<dbReference type="SMART" id="SM00336">
    <property type="entry name" value="BBOX"/>
    <property type="match status" value="1"/>
</dbReference>
<dbReference type="Gene3D" id="3.30.160.60">
    <property type="entry name" value="Classic Zinc Finger"/>
    <property type="match status" value="1"/>
</dbReference>
<dbReference type="Pfam" id="PF00643">
    <property type="entry name" value="zf-B_box"/>
    <property type="match status" value="1"/>
</dbReference>
<dbReference type="InterPro" id="IPR000315">
    <property type="entry name" value="Znf_B-box"/>
</dbReference>
<dbReference type="Gene3D" id="4.10.830.40">
    <property type="match status" value="1"/>
</dbReference>
<dbReference type="PANTHER" id="PTHR25465">
    <property type="entry name" value="B-BOX DOMAIN CONTAINING"/>
    <property type="match status" value="1"/>
</dbReference>
<proteinExistence type="predicted"/>
<feature type="domain" description="B box-type" evidence="7">
    <location>
        <begin position="85"/>
        <end position="126"/>
    </location>
</feature>
<protein>
    <submittedName>
        <fullName evidence="9">Tripartite motif-containing protein 44</fullName>
    </submittedName>
</protein>
<reference evidence="9" key="1">
    <citation type="submission" date="2025-08" db="UniProtKB">
        <authorList>
            <consortium name="RefSeq"/>
        </authorList>
    </citation>
    <scope>IDENTIFICATION</scope>
</reference>
<keyword evidence="5" id="KW-0175">Coiled coil</keyword>
<keyword evidence="1" id="KW-0479">Metal-binding</keyword>
<evidence type="ECO:0000256" key="5">
    <source>
        <dbReference type="SAM" id="Coils"/>
    </source>
</evidence>
<keyword evidence="2 4" id="KW-0863">Zinc-finger</keyword>
<evidence type="ECO:0000256" key="2">
    <source>
        <dbReference type="ARBA" id="ARBA00022771"/>
    </source>
</evidence>
<evidence type="ECO:0000259" key="7">
    <source>
        <dbReference type="PROSITE" id="PS50119"/>
    </source>
</evidence>
<organism evidence="8 9">
    <name type="scientific">Gekko japonicus</name>
    <name type="common">Schlegel's Japanese gecko</name>
    <dbReference type="NCBI Taxonomy" id="146911"/>
    <lineage>
        <taxon>Eukaryota</taxon>
        <taxon>Metazoa</taxon>
        <taxon>Chordata</taxon>
        <taxon>Craniata</taxon>
        <taxon>Vertebrata</taxon>
        <taxon>Euteleostomi</taxon>
        <taxon>Lepidosauria</taxon>
        <taxon>Squamata</taxon>
        <taxon>Bifurcata</taxon>
        <taxon>Gekkota</taxon>
        <taxon>Gekkonidae</taxon>
        <taxon>Gekkoninae</taxon>
        <taxon>Gekko</taxon>
    </lineage>
</organism>
<dbReference type="PANTHER" id="PTHR25465:SF14">
    <property type="entry name" value="E3 UBIQUITIN-PROTEIN LIGASE TRIM65"/>
    <property type="match status" value="1"/>
</dbReference>